<dbReference type="InterPro" id="IPR020846">
    <property type="entry name" value="MFS_dom"/>
</dbReference>
<accession>A0A7U4JP65</accession>
<gene>
    <name evidence="9" type="ORF">CLSPO_c20280</name>
</gene>
<dbReference type="CDD" id="cd06173">
    <property type="entry name" value="MFS_MefA_like"/>
    <property type="match status" value="1"/>
</dbReference>
<dbReference type="InterPro" id="IPR011701">
    <property type="entry name" value="MFS"/>
</dbReference>
<evidence type="ECO:0000259" key="8">
    <source>
        <dbReference type="PROSITE" id="PS50850"/>
    </source>
</evidence>
<feature type="transmembrane region" description="Helical" evidence="7">
    <location>
        <begin position="160"/>
        <end position="188"/>
    </location>
</feature>
<keyword evidence="3" id="KW-1003">Cell membrane</keyword>
<keyword evidence="5 7" id="KW-1133">Transmembrane helix</keyword>
<dbReference type="Gene3D" id="1.20.1250.20">
    <property type="entry name" value="MFS general substrate transporter like domains"/>
    <property type="match status" value="1"/>
</dbReference>
<evidence type="ECO:0000256" key="7">
    <source>
        <dbReference type="SAM" id="Phobius"/>
    </source>
</evidence>
<dbReference type="EMBL" id="CP009225">
    <property type="protein sequence ID" value="AKC62748.1"/>
    <property type="molecule type" value="Genomic_DNA"/>
</dbReference>
<proteinExistence type="predicted"/>
<dbReference type="Pfam" id="PF07690">
    <property type="entry name" value="MFS_1"/>
    <property type="match status" value="1"/>
</dbReference>
<keyword evidence="6 7" id="KW-0472">Membrane</keyword>
<name>A0A7U4JP65_CLOSG</name>
<feature type="transmembrane region" description="Helical" evidence="7">
    <location>
        <begin position="318"/>
        <end position="343"/>
    </location>
</feature>
<dbReference type="InterPro" id="IPR036259">
    <property type="entry name" value="MFS_trans_sf"/>
</dbReference>
<dbReference type="Proteomes" id="UP000033052">
    <property type="component" value="Chromosome"/>
</dbReference>
<keyword evidence="2" id="KW-0813">Transport</keyword>
<feature type="transmembrane region" description="Helical" evidence="7">
    <location>
        <begin position="45"/>
        <end position="67"/>
    </location>
</feature>
<protein>
    <submittedName>
        <fullName evidence="9">Sugar phosphate permease</fullName>
    </submittedName>
</protein>
<feature type="transmembrane region" description="Helical" evidence="7">
    <location>
        <begin position="355"/>
        <end position="378"/>
    </location>
</feature>
<comment type="subcellular location">
    <subcellularLocation>
        <location evidence="1">Cell membrane</location>
        <topology evidence="1">Multi-pass membrane protein</topology>
    </subcellularLocation>
</comment>
<evidence type="ECO:0000313" key="10">
    <source>
        <dbReference type="Proteomes" id="UP000033052"/>
    </source>
</evidence>
<evidence type="ECO:0000256" key="4">
    <source>
        <dbReference type="ARBA" id="ARBA00022692"/>
    </source>
</evidence>
<feature type="transmembrane region" description="Helical" evidence="7">
    <location>
        <begin position="261"/>
        <end position="281"/>
    </location>
</feature>
<dbReference type="PROSITE" id="PS50850">
    <property type="entry name" value="MFS"/>
    <property type="match status" value="1"/>
</dbReference>
<feature type="transmembrane region" description="Helical" evidence="7">
    <location>
        <begin position="293"/>
        <end position="312"/>
    </location>
</feature>
<evidence type="ECO:0000256" key="1">
    <source>
        <dbReference type="ARBA" id="ARBA00004651"/>
    </source>
</evidence>
<feature type="domain" description="Major facilitator superfamily (MFS) profile" evidence="8">
    <location>
        <begin position="11"/>
        <end position="408"/>
    </location>
</feature>
<feature type="transmembrane region" description="Helical" evidence="7">
    <location>
        <begin position="12"/>
        <end position="33"/>
    </location>
</feature>
<evidence type="ECO:0000256" key="3">
    <source>
        <dbReference type="ARBA" id="ARBA00022475"/>
    </source>
</evidence>
<feature type="transmembrane region" description="Helical" evidence="7">
    <location>
        <begin position="384"/>
        <end position="402"/>
    </location>
</feature>
<dbReference type="GO" id="GO:0022857">
    <property type="term" value="F:transmembrane transporter activity"/>
    <property type="evidence" value="ECO:0007669"/>
    <property type="project" value="InterPro"/>
</dbReference>
<dbReference type="AlphaFoldDB" id="A0A7U4JP65"/>
<reference evidence="9 10" key="1">
    <citation type="journal article" date="2015" name="PLoS ONE">
        <title>A universal mariner transposon system for forward genetic studies in the genus clostridium.</title>
        <authorList>
            <person name="Zhang Y."/>
            <person name="Grosse-Honebrink A."/>
            <person name="Minton N.P."/>
        </authorList>
    </citation>
    <scope>NUCLEOTIDE SEQUENCE [LARGE SCALE GENOMIC DNA]</scope>
    <source>
        <strain evidence="9 10">NCIMB 10696</strain>
    </source>
</reference>
<organism evidence="9 10">
    <name type="scientific">Clostridium sporogenes</name>
    <dbReference type="NCBI Taxonomy" id="1509"/>
    <lineage>
        <taxon>Bacteria</taxon>
        <taxon>Bacillati</taxon>
        <taxon>Bacillota</taxon>
        <taxon>Clostridia</taxon>
        <taxon>Eubacteriales</taxon>
        <taxon>Clostridiaceae</taxon>
        <taxon>Clostridium</taxon>
    </lineage>
</organism>
<dbReference type="SUPFAM" id="SSF103473">
    <property type="entry name" value="MFS general substrate transporter"/>
    <property type="match status" value="1"/>
</dbReference>
<evidence type="ECO:0000256" key="6">
    <source>
        <dbReference type="ARBA" id="ARBA00023136"/>
    </source>
</evidence>
<evidence type="ECO:0000256" key="2">
    <source>
        <dbReference type="ARBA" id="ARBA00022448"/>
    </source>
</evidence>
<dbReference type="GO" id="GO:0005886">
    <property type="term" value="C:plasma membrane"/>
    <property type="evidence" value="ECO:0007669"/>
    <property type="project" value="UniProtKB-SubCell"/>
</dbReference>
<dbReference type="PANTHER" id="PTHR43266:SF9">
    <property type="entry name" value="PERMEASE, MAJOR FACILITATOR SUPERFAMILY-RELATED"/>
    <property type="match status" value="1"/>
</dbReference>
<dbReference type="PANTHER" id="PTHR43266">
    <property type="entry name" value="MACROLIDE-EFFLUX PROTEIN"/>
    <property type="match status" value="1"/>
</dbReference>
<feature type="transmembrane region" description="Helical" evidence="7">
    <location>
        <begin position="222"/>
        <end position="249"/>
    </location>
</feature>
<feature type="transmembrane region" description="Helical" evidence="7">
    <location>
        <begin position="79"/>
        <end position="112"/>
    </location>
</feature>
<evidence type="ECO:0000256" key="5">
    <source>
        <dbReference type="ARBA" id="ARBA00022989"/>
    </source>
</evidence>
<evidence type="ECO:0000313" key="9">
    <source>
        <dbReference type="EMBL" id="AKC62748.1"/>
    </source>
</evidence>
<sequence>MNENIKLFNKDFSLIVIGQIISLMGNAILRFVLPLYLLDISGSSTLFGSILAISMIPSILLSPFGGMIADRVNKRNIMIILDFLTGVIMLAFAITLYNSFLVISISTILILLSVIQSLYQPTVQASIPALLSEDNMVKGNVIVNQINGLSNLLGPILGGFLYGVLGLMSIIIFSGISFLISAAIEIFINIPFVPQKKETNIFKAVAYDFKLSKNFIINDKPIIFKIMLVIASFNFFLTAMIMVGLPAIIKGKLGLSNEFYVLSQSMLMIGTLIGGILVGLLSEKMTSNKFGTLFFITPLILLPIAGTFIVNLKPILSYIIIVCSTVLIMIIVTMFNIMIMAFIQKEAPLEVIGKIIAFISTIGMCALPLGQLMYGYLFDVMIDKIYLIIFIAVFVSMFITFASRRIFKLIC</sequence>
<dbReference type="RefSeq" id="WP_032884202.1">
    <property type="nucleotide sequence ID" value="NZ_CP009225.1"/>
</dbReference>
<dbReference type="KEGG" id="cld:CLSPO_c20280"/>
<keyword evidence="4 7" id="KW-0812">Transmembrane</keyword>
<dbReference type="GeneID" id="92938727"/>